<keyword evidence="5" id="KW-0045">Antibiotic biosynthesis</keyword>
<organism evidence="8 9">
    <name type="scientific">Actinomadura spongiicola</name>
    <dbReference type="NCBI Taxonomy" id="2303421"/>
    <lineage>
        <taxon>Bacteria</taxon>
        <taxon>Bacillati</taxon>
        <taxon>Actinomycetota</taxon>
        <taxon>Actinomycetes</taxon>
        <taxon>Streptosporangiales</taxon>
        <taxon>Thermomonosporaceae</taxon>
        <taxon>Actinomadura</taxon>
    </lineage>
</organism>
<dbReference type="InterPro" id="IPR023213">
    <property type="entry name" value="CAT-like_dom_sf"/>
</dbReference>
<dbReference type="GO" id="GO:0044550">
    <property type="term" value="P:secondary metabolite biosynthetic process"/>
    <property type="evidence" value="ECO:0007669"/>
    <property type="project" value="TreeGrafter"/>
</dbReference>
<dbReference type="InterPro" id="IPR025110">
    <property type="entry name" value="AMP-bd_C"/>
</dbReference>
<dbReference type="GO" id="GO:0043041">
    <property type="term" value="P:amino acid activation for nonribosomal peptide biosynthetic process"/>
    <property type="evidence" value="ECO:0007669"/>
    <property type="project" value="TreeGrafter"/>
</dbReference>
<keyword evidence="2" id="KW-0596">Phosphopantetheine</keyword>
<feature type="domain" description="Carrier" evidence="7">
    <location>
        <begin position="573"/>
        <end position="647"/>
    </location>
</feature>
<dbReference type="PANTHER" id="PTHR45527">
    <property type="entry name" value="NONRIBOSOMAL PEPTIDE SYNTHETASE"/>
    <property type="match status" value="1"/>
</dbReference>
<dbReference type="GO" id="GO:0017000">
    <property type="term" value="P:antibiotic biosynthetic process"/>
    <property type="evidence" value="ECO:0007669"/>
    <property type="project" value="UniProtKB-KW"/>
</dbReference>
<gene>
    <name evidence="8" type="ORF">D0T12_18725</name>
</gene>
<dbReference type="FunFam" id="3.40.50.980:FF:000001">
    <property type="entry name" value="Non-ribosomal peptide synthetase"/>
    <property type="match status" value="1"/>
</dbReference>
<dbReference type="InterPro" id="IPR045851">
    <property type="entry name" value="AMP-bd_C_sf"/>
</dbReference>
<sequence length="2053" mass="216297">MMVFRFDRGEVRSSPCCFSFFSVAFHGEVMDVRRPLHPGPTREVSGPEAVPGHRTSVPALVERWASATPDAVAVTFGAESVTYRELDERAEGLARALARRGAGPESIIAVVLPPSADMVVALLAVLKAGAAYLPIDPHYPAERIAFMLRDAAPVLLLTTPRAAADLPHTCPHVTLEDLTAEAAADDRSAPVPAAHPDRLVYVIYTSGSSGRPKGVAVTHRDLAAFATDPLWRRETQASVLLHLPLAFDASVYPLWVPLINGRRLVVSTAAELTPGSLAAMVAEHSVTAVMLISSVFNLLVEEDVRCLAGIRDVVLGGERVSPPFVRRAREACPGTAFVNAYGPTESTVFATAHILEPASPTDPETGTAPTDIETSGEIPIGRPFDGMRVEVLDAKLRPVPAGTSGELYIAGVQLARGYLNRPALTAGRFVACPSGPPGERMYRTGDVGFRTPAGVLVYQGRADDQVKLRGFRIEPGEIEAALLAHPAVAHAAVAVRSVGGSGTHLVGYVVPADPETDTCDAGPLRGFLTRRLPEYMVPTAVMTLDRLPLTPNGKLDRAALPEPDFGPTTGYRAPRAARERVLAELFAEVLGLDRVGADDDFLALGGDSIQAIQVAARARSRGLVFGAREVFQQGTPAALAREAEAIGQGGAGEVLKEPAGGGTGWMPLPPAARWIKEAGAGFERLAQAIVLELPAGIDRDGLVTTLDAVLDRHDLLRARLEPTGVVVEPPGRVRADGLLRRIQCAGRWDEESWHRMLEAELRAAAEGMDPERGLTARFVWFDPGPGAGPGRLLVVVHHLAVDGVSWRILTPDLAAAWREARAGRAPSLPPVVTSARGWAYALEDAAAGEERMAELPYWRSVVDGPDPLLGSRRLEPAVDVMDTVETVRVVPPSDVTRALLTALPVAFHGGAADLLLAALGLTVLRWRRGRGEDERSVLLRLEGHGREEEIAPGADLSRTSGWLSSVFPIRLDLADVDVDGAFTGGPAAGVAIRTVKEQVRAVPGKGIGYGLLRYLNQTTARELRKYSQGQIGFNYLGRFTTSDAHGQGWAPTGDIVEAETLAALDAGRNPAMPALSELTVTALVTEGAEGPRLVATFTAPRGVLSPTELQELADLWNVAVERLAGHACEPGAGGLTPSSVPLVAVEQDELDAWRKRWPGLTDVWPLTPLQSGMLHHTMLAGDDDVYRVQLVIDLDGPVDVARMRAAARSLLDRHAALRTAFVLTDAGDWVQLVVANADVPWREVRLAGGEVFDRFLAEDRLEPFDLAEPPLLRLTLAHVGDGGAALVLCAHHVLFDGWSESLLVRDLLRLYGGDAAAPAPGSFKDFLSWLGGQDRKGAAQAYGRALAGLREPTLLAPWAAEANGPAGFGEVAVPLTGDEADAVAREAAAAGCTLNTVVQAAWAVVLGRFTASTDVVFGAAVSGRPPAVNGVESTVGLFLNTVPVRVRCGPWDTLAGVAAELRTAQTALLDHHHCGLSAVHEATGFDVFFDTLVAFQPHPGGGAEIAAAAGLSVTGFRSIGGSHYPMVVFAENEGRLRLRIQYRNSAFDRAVAARVAEAFGRVLRAYADDPDRRVGAVDVEASGPGEASAAGTDGTALAELVERRAAAAPGGVVLTAEDGPVTARELCTRAGRLARELAGRGLGPGSVVAVRCAGVADGVVALLAALKVGACLLPIGPGDPPAWTDRVLADARPDAVIAGSGGTGGDRAVARVARPVRPGDLAYLCYLPDEAGEPYCVAITHGGMAAGMPPPAPKADGRVVLGPGADPREALLVLCAGRDVHVRSDAPAAVEAVRPRARLLGPTLAPAGPGAVGELYTIGEFARGVLARPGPSAVRFVADPYGPPGDRMFRTGVRARHGTDGRLERLDGAGTGTAEKAAETVLRSHRHVAEALVVTGEGGLTGYVMPAGGHEPDVEELRDHVAARLPAHLVPAALLSLDRLPVSAAPGHRRDAPGAGRREPRDEREGVLVRLFAEALERESLDVDDDFFACGGNSLRATRLIGRIRSELGARVSIRSVFEYPTPAGLAARWDDVATAGGPRPRPITRTAAASEE</sequence>
<dbReference type="InterPro" id="IPR029058">
    <property type="entry name" value="AB_hydrolase_fold"/>
</dbReference>
<dbReference type="InterPro" id="IPR036736">
    <property type="entry name" value="ACP-like_sf"/>
</dbReference>
<dbReference type="InterPro" id="IPR006162">
    <property type="entry name" value="Ppantetheine_attach_site"/>
</dbReference>
<dbReference type="Gene3D" id="3.40.50.980">
    <property type="match status" value="2"/>
</dbReference>
<dbReference type="InterPro" id="IPR020806">
    <property type="entry name" value="PKS_PP-bd"/>
</dbReference>
<feature type="compositionally biased region" description="Basic and acidic residues" evidence="6">
    <location>
        <begin position="1948"/>
        <end position="1963"/>
    </location>
</feature>
<reference evidence="8 9" key="1">
    <citation type="submission" date="2018-08" db="EMBL/GenBank/DDBJ databases">
        <title>Actinomadura spongicola sp. nov., isolated from marine sponge Leucetta chagosensis.</title>
        <authorList>
            <person name="Li L."/>
            <person name="Lin H.W."/>
        </authorList>
    </citation>
    <scope>NUCLEOTIDE SEQUENCE [LARGE SCALE GENOMIC DNA]</scope>
    <source>
        <strain evidence="8 9">LHW52907</strain>
    </source>
</reference>
<feature type="region of interest" description="Disordered" evidence="6">
    <location>
        <begin position="1944"/>
        <end position="1963"/>
    </location>
</feature>
<protein>
    <submittedName>
        <fullName evidence="8">Amino acid adenylation domain-containing protein</fullName>
    </submittedName>
</protein>
<dbReference type="NCBIfam" id="TIGR01733">
    <property type="entry name" value="AA-adenyl-dom"/>
    <property type="match status" value="1"/>
</dbReference>
<evidence type="ECO:0000256" key="1">
    <source>
        <dbReference type="ARBA" id="ARBA00001957"/>
    </source>
</evidence>
<keyword evidence="9" id="KW-1185">Reference proteome</keyword>
<dbReference type="SUPFAM" id="SSF56801">
    <property type="entry name" value="Acetyl-CoA synthetase-like"/>
    <property type="match status" value="2"/>
</dbReference>
<keyword evidence="4" id="KW-0677">Repeat</keyword>
<dbReference type="Proteomes" id="UP000262882">
    <property type="component" value="Unassembled WGS sequence"/>
</dbReference>
<dbReference type="GO" id="GO:0005737">
    <property type="term" value="C:cytoplasm"/>
    <property type="evidence" value="ECO:0007669"/>
    <property type="project" value="TreeGrafter"/>
</dbReference>
<dbReference type="Gene3D" id="3.40.50.12780">
    <property type="entry name" value="N-terminal domain of ligase-like"/>
    <property type="match status" value="1"/>
</dbReference>
<dbReference type="Gene3D" id="3.30.559.30">
    <property type="entry name" value="Nonribosomal peptide synthetase, condensation domain"/>
    <property type="match status" value="2"/>
</dbReference>
<dbReference type="Pfam" id="PF00501">
    <property type="entry name" value="AMP-binding"/>
    <property type="match status" value="2"/>
</dbReference>
<dbReference type="SMART" id="SM00823">
    <property type="entry name" value="PKS_PP"/>
    <property type="match status" value="2"/>
</dbReference>
<dbReference type="EMBL" id="QVNQ01000005">
    <property type="protein sequence ID" value="RFS84181.1"/>
    <property type="molecule type" value="Genomic_DNA"/>
</dbReference>
<evidence type="ECO:0000313" key="9">
    <source>
        <dbReference type="Proteomes" id="UP000262882"/>
    </source>
</evidence>
<dbReference type="GO" id="GO:0072330">
    <property type="term" value="P:monocarboxylic acid biosynthetic process"/>
    <property type="evidence" value="ECO:0007669"/>
    <property type="project" value="UniProtKB-ARBA"/>
</dbReference>
<dbReference type="GO" id="GO:0031177">
    <property type="term" value="F:phosphopantetheine binding"/>
    <property type="evidence" value="ECO:0007669"/>
    <property type="project" value="InterPro"/>
</dbReference>
<evidence type="ECO:0000256" key="6">
    <source>
        <dbReference type="SAM" id="MobiDB-lite"/>
    </source>
</evidence>
<dbReference type="InterPro" id="IPR020845">
    <property type="entry name" value="AMP-binding_CS"/>
</dbReference>
<dbReference type="NCBIfam" id="TIGR01720">
    <property type="entry name" value="NRPS-para261"/>
    <property type="match status" value="1"/>
</dbReference>
<dbReference type="InterPro" id="IPR000873">
    <property type="entry name" value="AMP-dep_synth/lig_dom"/>
</dbReference>
<dbReference type="SUPFAM" id="SSF47336">
    <property type="entry name" value="ACP-like"/>
    <property type="match status" value="2"/>
</dbReference>
<name>A0A372GFM8_9ACTN</name>
<dbReference type="CDD" id="cd12117">
    <property type="entry name" value="A_NRPS_Srf_like"/>
    <property type="match status" value="1"/>
</dbReference>
<dbReference type="InterPro" id="IPR010071">
    <property type="entry name" value="AA_adenyl_dom"/>
</dbReference>
<dbReference type="FunFam" id="1.10.1200.10:FF:000016">
    <property type="entry name" value="Non-ribosomal peptide synthase"/>
    <property type="match status" value="1"/>
</dbReference>
<dbReference type="Gene3D" id="3.30.300.30">
    <property type="match status" value="2"/>
</dbReference>
<dbReference type="GO" id="GO:0003824">
    <property type="term" value="F:catalytic activity"/>
    <property type="evidence" value="ECO:0007669"/>
    <property type="project" value="InterPro"/>
</dbReference>
<dbReference type="PROSITE" id="PS50075">
    <property type="entry name" value="CARRIER"/>
    <property type="match status" value="2"/>
</dbReference>
<dbReference type="PROSITE" id="PS00455">
    <property type="entry name" value="AMP_BINDING"/>
    <property type="match status" value="1"/>
</dbReference>
<dbReference type="GO" id="GO:0008610">
    <property type="term" value="P:lipid biosynthetic process"/>
    <property type="evidence" value="ECO:0007669"/>
    <property type="project" value="UniProtKB-ARBA"/>
</dbReference>
<feature type="domain" description="Carrier" evidence="7">
    <location>
        <begin position="1959"/>
        <end position="2034"/>
    </location>
</feature>
<dbReference type="InterPro" id="IPR001242">
    <property type="entry name" value="Condensation_dom"/>
</dbReference>
<dbReference type="Gene3D" id="1.10.1200.10">
    <property type="entry name" value="ACP-like"/>
    <property type="match status" value="1"/>
</dbReference>
<evidence type="ECO:0000256" key="4">
    <source>
        <dbReference type="ARBA" id="ARBA00022737"/>
    </source>
</evidence>
<dbReference type="FunFam" id="3.30.300.30:FF:000010">
    <property type="entry name" value="Enterobactin synthetase component F"/>
    <property type="match status" value="1"/>
</dbReference>
<dbReference type="Gene3D" id="2.30.38.10">
    <property type="entry name" value="Luciferase, Domain 3"/>
    <property type="match status" value="2"/>
</dbReference>
<dbReference type="PROSITE" id="PS00012">
    <property type="entry name" value="PHOSPHOPANTETHEINE"/>
    <property type="match status" value="2"/>
</dbReference>
<dbReference type="InterPro" id="IPR009081">
    <property type="entry name" value="PP-bd_ACP"/>
</dbReference>
<dbReference type="Gene3D" id="3.30.559.10">
    <property type="entry name" value="Chloramphenicol acetyltransferase-like domain"/>
    <property type="match status" value="2"/>
</dbReference>
<evidence type="ECO:0000256" key="3">
    <source>
        <dbReference type="ARBA" id="ARBA00022553"/>
    </source>
</evidence>
<evidence type="ECO:0000313" key="8">
    <source>
        <dbReference type="EMBL" id="RFS84181.1"/>
    </source>
</evidence>
<comment type="cofactor">
    <cofactor evidence="1">
        <name>pantetheine 4'-phosphate</name>
        <dbReference type="ChEBI" id="CHEBI:47942"/>
    </cofactor>
</comment>
<accession>A0A372GFM8</accession>
<comment type="caution">
    <text evidence="8">The sequence shown here is derived from an EMBL/GenBank/DDBJ whole genome shotgun (WGS) entry which is preliminary data.</text>
</comment>
<dbReference type="PANTHER" id="PTHR45527:SF1">
    <property type="entry name" value="FATTY ACID SYNTHASE"/>
    <property type="match status" value="1"/>
</dbReference>
<dbReference type="InterPro" id="IPR042099">
    <property type="entry name" value="ANL_N_sf"/>
</dbReference>
<keyword evidence="3" id="KW-0597">Phosphoprotein</keyword>
<dbReference type="Gene3D" id="3.40.50.1820">
    <property type="entry name" value="alpha/beta hydrolase"/>
    <property type="match status" value="1"/>
</dbReference>
<dbReference type="Pfam" id="PF00550">
    <property type="entry name" value="PP-binding"/>
    <property type="match status" value="2"/>
</dbReference>
<dbReference type="SUPFAM" id="SSF52777">
    <property type="entry name" value="CoA-dependent acyltransferases"/>
    <property type="match status" value="4"/>
</dbReference>
<feature type="region of interest" description="Disordered" evidence="6">
    <location>
        <begin position="2033"/>
        <end position="2053"/>
    </location>
</feature>
<evidence type="ECO:0000256" key="2">
    <source>
        <dbReference type="ARBA" id="ARBA00022450"/>
    </source>
</evidence>
<evidence type="ECO:0000256" key="5">
    <source>
        <dbReference type="ARBA" id="ARBA00023194"/>
    </source>
</evidence>
<dbReference type="Pfam" id="PF00668">
    <property type="entry name" value="Condensation"/>
    <property type="match status" value="2"/>
</dbReference>
<evidence type="ECO:0000259" key="7">
    <source>
        <dbReference type="PROSITE" id="PS50075"/>
    </source>
</evidence>
<proteinExistence type="predicted"/>
<dbReference type="Pfam" id="PF13193">
    <property type="entry name" value="AMP-binding_C"/>
    <property type="match status" value="2"/>
</dbReference>
<dbReference type="InterPro" id="IPR010060">
    <property type="entry name" value="NRPS_synth"/>
</dbReference>